<dbReference type="OrthoDB" id="16066at2759"/>
<gene>
    <name evidence="8" type="ORF">KFL_000040290</name>
</gene>
<dbReference type="STRING" id="105231.A0A1Y1HMQ4"/>
<evidence type="ECO:0000259" key="7">
    <source>
        <dbReference type="Pfam" id="PF24492"/>
    </source>
</evidence>
<keyword evidence="4" id="KW-0647">Proteasome</keyword>
<keyword evidence="2" id="KW-0963">Cytoplasm</keyword>
<organism evidence="8 9">
    <name type="scientific">Klebsormidium nitens</name>
    <name type="common">Green alga</name>
    <name type="synonym">Ulothrix nitens</name>
    <dbReference type="NCBI Taxonomy" id="105231"/>
    <lineage>
        <taxon>Eukaryota</taxon>
        <taxon>Viridiplantae</taxon>
        <taxon>Streptophyta</taxon>
        <taxon>Klebsormidiophyceae</taxon>
        <taxon>Klebsormidiales</taxon>
        <taxon>Klebsormidiaceae</taxon>
        <taxon>Klebsormidium</taxon>
    </lineage>
</organism>
<dbReference type="GO" id="GO:0005737">
    <property type="term" value="C:cytoplasm"/>
    <property type="evidence" value="ECO:0000318"/>
    <property type="project" value="GO_Central"/>
</dbReference>
<sequence length="1864" mass="199620">MSGATAEEEAAVLDRFLTRLALTEEDKLEKVLSKLLPVAIKNLASPHETTKKKVLEMLSHINKRVKDQKHIKLPLQDLLALYRDPGSVMMVRNFAIVYIEMAFERSPRDEQLAVVPGILEGIADRPGQHQDIFFRMVAKGIEEYGSNRGIMDDKFAEKYPFRKNDRDRALFLEFALQLLLFQPPGKTEDGQPTAPPGLSLKQAGRVAGKEALAGETLGVLKLAMLNFLGALDLSPAAIYPHLLVASVDSHSKVSRRGDELVKKRAAGADLEDAALMRKLFSIFQGTSVQNVPAELRVAPASPTLKARLMLVFTRSIAAANCFPATLQCVFDCVYGEHTTMRLKQAGMEFAVWIFKHASPAQLAPMAPVILKGLTKLLAEGGADQGDAQVKQLRAFTYQALGQLAHREPKLFRGDVTVAAQFFQALKEEGPTVRPTVQEALSTLATAYQGCAPAVAEQIESLLLENVEAADDGARFCAVQWATKLFPFGHASSRYVCMLGAGDHKLEVREVAESGLKPPKGDDSLLEYPPLASIMALIAKRRPRLVQPVLEGEKTLLLEPKAYIAALKFVRACRKAGNSASSPDPLPSGPSPAELYRLVLEHALARDGTAELHETATNGLLEVASTNSGEFAIAYAPRLGLLRQHLGHTSVTVRESVAKLIGIVVSALGPDRVKGLLSELTDQFEPGTKGRFEDTHGAIAAAGYIVAQCVTGVPDVSSLVGDVTKRLGKALLLPTAGLAAAAAEAVGHIGLRGPLLLPDDPPETGEAGKETPETGKAKSEDADVAVTRGVVLKRLVGLLSDKDMKTVQASVLALGHLCHGDRSAGLAETALKGLFTLLGSKHEDTLFAVGEALAFIWGGVPVTVDQILKTDFVSLVASSNFLAGDTEAGEVAMTEAGGAPEEELARTSIVQQLFDEALFSSRKDVRCGGCVALVSLVSYCGRQARIQSMLPDIQDAFSHLLGDPHELTQEMASRGLSIVYELGDAATKETLVQALVGTLSGTAKRKRAVKVTGESEVFQEGALGEAPGGGGMSTYKELCSIANEMGQPDLIYRFMDLARHQAGLASRKGAAFGFAGIAKKAGAALAPHTAALVPKLYRMQYDPSPGMRDAMGHIWRALVAEPKKATEEHFGAIMDDLLTQLGSRMWRSREAAALALSDLLQGRRWEEVSKVWYLTLRVVASEIREAAALALSDLLQGRRWEEVGSYLERCWSMGFRALDDIKETVRTAATTLCRTLTSLSARLCDPALTPEADAKAAVAIVLPFLLTTGVPSSVTEVRRLSLATVTKLVKQATPAVVRPHVPDLVFHMLEGLSSLEDSRLNYVQLHAERMNGRAAEQLESARVAAARDSPMWATLELCLRQVDAETMEALSPKLVQLIRSGVGLTTRAGVARFITMLTTRTSPEIVRPHAAALLKALFSVVRTEKSAAVRKACAAAAAGVAKPAAPARFSKFVTDTCQLYDAPGDVESRTASGLLLRELSRQANEQLKGMYTEVLPLAFVGKYDDEKEVRALFGEVWEENTSSVSTSLQLYLQEIMARILPGLASSSWSTKQQCAKASAALAEGIKGDLGPNGSTLLVALLGELPGRLWDGKEAVLHAIGGICKACSETIVSGGGKEITPEKIVAAVVAAGGRKKGSFREAAFECLEKVLQAFQKEDLFAHVATLLLDVASSAPPAPKSNYDVSEGGASKENEDEAGPAPPLAPALGCLAAAWEGAAPATVQARGPEVEATLVTALSSDRPWTVRVAALNAARTFVKKAAGGSGVEGEGQLKALIGKVLENTEDLKYSQVRSNALDCLADLLTVNDHGSALSRDVSSQVRTRLESMALEDKNATLRAQALRTIELFDHVPNKEDTHDRPVPMQSD</sequence>
<dbReference type="Proteomes" id="UP000054558">
    <property type="component" value="Unassembled WGS sequence"/>
</dbReference>
<evidence type="ECO:0000256" key="5">
    <source>
        <dbReference type="SAM" id="MobiDB-lite"/>
    </source>
</evidence>
<comment type="subcellular location">
    <subcellularLocation>
        <location evidence="1">Cytoplasm</location>
    </subcellularLocation>
</comment>
<reference evidence="8 9" key="1">
    <citation type="journal article" date="2014" name="Nat. Commun.">
        <title>Klebsormidium flaccidum genome reveals primary factors for plant terrestrial adaptation.</title>
        <authorList>
            <person name="Hori K."/>
            <person name="Maruyama F."/>
            <person name="Fujisawa T."/>
            <person name="Togashi T."/>
            <person name="Yamamoto N."/>
            <person name="Seo M."/>
            <person name="Sato S."/>
            <person name="Yamada T."/>
            <person name="Mori H."/>
            <person name="Tajima N."/>
            <person name="Moriyama T."/>
            <person name="Ikeuchi M."/>
            <person name="Watanabe M."/>
            <person name="Wada H."/>
            <person name="Kobayashi K."/>
            <person name="Saito M."/>
            <person name="Masuda T."/>
            <person name="Sasaki-Sekimoto Y."/>
            <person name="Mashiguchi K."/>
            <person name="Awai K."/>
            <person name="Shimojima M."/>
            <person name="Masuda S."/>
            <person name="Iwai M."/>
            <person name="Nobusawa T."/>
            <person name="Narise T."/>
            <person name="Kondo S."/>
            <person name="Saito H."/>
            <person name="Sato R."/>
            <person name="Murakawa M."/>
            <person name="Ihara Y."/>
            <person name="Oshima-Yamada Y."/>
            <person name="Ohtaka K."/>
            <person name="Satoh M."/>
            <person name="Sonobe K."/>
            <person name="Ishii M."/>
            <person name="Ohtani R."/>
            <person name="Kanamori-Sato M."/>
            <person name="Honoki R."/>
            <person name="Miyazaki D."/>
            <person name="Mochizuki H."/>
            <person name="Umetsu J."/>
            <person name="Higashi K."/>
            <person name="Shibata D."/>
            <person name="Kamiya Y."/>
            <person name="Sato N."/>
            <person name="Nakamura Y."/>
            <person name="Tabata S."/>
            <person name="Ida S."/>
            <person name="Kurokawa K."/>
            <person name="Ohta H."/>
        </authorList>
    </citation>
    <scope>NUCLEOTIDE SEQUENCE [LARGE SCALE GENOMIC DNA]</scope>
    <source>
        <strain evidence="8 9">NIES-2285</strain>
    </source>
</reference>
<dbReference type="GO" id="GO:0043248">
    <property type="term" value="P:proteasome assembly"/>
    <property type="evidence" value="ECO:0007669"/>
    <property type="project" value="InterPro"/>
</dbReference>
<evidence type="ECO:0000256" key="4">
    <source>
        <dbReference type="ARBA" id="ARBA00022942"/>
    </source>
</evidence>
<dbReference type="InterPro" id="IPR011989">
    <property type="entry name" value="ARM-like"/>
</dbReference>
<dbReference type="GO" id="GO:0036503">
    <property type="term" value="P:ERAD pathway"/>
    <property type="evidence" value="ECO:0000318"/>
    <property type="project" value="GO_Central"/>
</dbReference>
<accession>A0A1Y1HMQ4</accession>
<feature type="domain" description="Proteasome component Ecm29 N-terminal" evidence="6">
    <location>
        <begin position="13"/>
        <end position="499"/>
    </location>
</feature>
<evidence type="ECO:0000256" key="2">
    <source>
        <dbReference type="ARBA" id="ARBA00022490"/>
    </source>
</evidence>
<dbReference type="EMBL" id="DF236953">
    <property type="protein sequence ID" value="GAQ77827.1"/>
    <property type="molecule type" value="Genomic_DNA"/>
</dbReference>
<evidence type="ECO:0000256" key="1">
    <source>
        <dbReference type="ARBA" id="ARBA00004496"/>
    </source>
</evidence>
<feature type="domain" description="Proteasome adapter and scaffold protein ECM29 HEAT-repeat" evidence="7">
    <location>
        <begin position="1297"/>
        <end position="1459"/>
    </location>
</feature>
<feature type="region of interest" description="Disordered" evidence="5">
    <location>
        <begin position="753"/>
        <end position="779"/>
    </location>
</feature>
<proteinExistence type="predicted"/>
<feature type="region of interest" description="Disordered" evidence="5">
    <location>
        <begin position="1674"/>
        <end position="1700"/>
    </location>
</feature>
<keyword evidence="9" id="KW-1185">Reference proteome</keyword>
<dbReference type="GO" id="GO:0060090">
    <property type="term" value="F:molecular adaptor activity"/>
    <property type="evidence" value="ECO:0000318"/>
    <property type="project" value="GO_Central"/>
</dbReference>
<dbReference type="Pfam" id="PF13001">
    <property type="entry name" value="ECM29_N"/>
    <property type="match status" value="1"/>
</dbReference>
<dbReference type="PANTHER" id="PTHR23346:SF19">
    <property type="entry name" value="PROTEASOME ADAPTER AND SCAFFOLD PROTEIN ECM29"/>
    <property type="match status" value="1"/>
</dbReference>
<dbReference type="InterPro" id="IPR024372">
    <property type="entry name" value="Ecm29_N"/>
</dbReference>
<dbReference type="Pfam" id="PF23731">
    <property type="entry name" value="ARM_ECM29_C"/>
    <property type="match status" value="1"/>
</dbReference>
<name>A0A1Y1HMQ4_KLENI</name>
<keyword evidence="3" id="KW-0677">Repeat</keyword>
<protein>
    <submittedName>
        <fullName evidence="8">ARM repeat superfamily protein</fullName>
    </submittedName>
</protein>
<dbReference type="SUPFAM" id="SSF48371">
    <property type="entry name" value="ARM repeat"/>
    <property type="match status" value="3"/>
</dbReference>
<dbReference type="GO" id="GO:0000502">
    <property type="term" value="C:proteasome complex"/>
    <property type="evidence" value="ECO:0007669"/>
    <property type="project" value="UniProtKB-KW"/>
</dbReference>
<evidence type="ECO:0000313" key="8">
    <source>
        <dbReference type="EMBL" id="GAQ77827.1"/>
    </source>
</evidence>
<dbReference type="InterPro" id="IPR055443">
    <property type="entry name" value="HEAT_ECM29"/>
</dbReference>
<dbReference type="InterPro" id="IPR016024">
    <property type="entry name" value="ARM-type_fold"/>
</dbReference>
<evidence type="ECO:0000313" key="9">
    <source>
        <dbReference type="Proteomes" id="UP000054558"/>
    </source>
</evidence>
<dbReference type="GO" id="GO:0005634">
    <property type="term" value="C:nucleus"/>
    <property type="evidence" value="ECO:0000318"/>
    <property type="project" value="GO_Central"/>
</dbReference>
<dbReference type="OMA" id="CRIKDIE"/>
<dbReference type="Gene3D" id="1.25.10.10">
    <property type="entry name" value="Leucine-rich Repeat Variant"/>
    <property type="match status" value="4"/>
</dbReference>
<feature type="compositionally biased region" description="Basic and acidic residues" evidence="5">
    <location>
        <begin position="765"/>
        <end position="779"/>
    </location>
</feature>
<dbReference type="PANTHER" id="PTHR23346">
    <property type="entry name" value="TRANSLATIONAL ACTIVATOR GCN1-RELATED"/>
    <property type="match status" value="1"/>
</dbReference>
<evidence type="ECO:0000259" key="6">
    <source>
        <dbReference type="Pfam" id="PF13001"/>
    </source>
</evidence>
<evidence type="ECO:0000256" key="3">
    <source>
        <dbReference type="ARBA" id="ARBA00022737"/>
    </source>
</evidence>
<dbReference type="Pfam" id="PF24492">
    <property type="entry name" value="HEAT_ECM29"/>
    <property type="match status" value="1"/>
</dbReference>